<evidence type="ECO:0000256" key="3">
    <source>
        <dbReference type="ARBA" id="ARBA00022827"/>
    </source>
</evidence>
<dbReference type="InterPro" id="IPR002938">
    <property type="entry name" value="FAD-bd"/>
</dbReference>
<dbReference type="Pfam" id="PF01494">
    <property type="entry name" value="FAD_binding_3"/>
    <property type="match status" value="1"/>
</dbReference>
<evidence type="ECO:0000256" key="1">
    <source>
        <dbReference type="ARBA" id="ARBA00001974"/>
    </source>
</evidence>
<dbReference type="PANTHER" id="PTHR43004">
    <property type="entry name" value="TRK SYSTEM POTASSIUM UPTAKE PROTEIN"/>
    <property type="match status" value="1"/>
</dbReference>
<dbReference type="Pfam" id="PF21274">
    <property type="entry name" value="Rng_hyd_C"/>
    <property type="match status" value="1"/>
</dbReference>
<evidence type="ECO:0000313" key="5">
    <source>
        <dbReference type="EMBL" id="GAA4236647.1"/>
    </source>
</evidence>
<dbReference type="Gene3D" id="3.50.50.60">
    <property type="entry name" value="FAD/NAD(P)-binding domain"/>
    <property type="match status" value="1"/>
</dbReference>
<reference evidence="6" key="1">
    <citation type="journal article" date="2019" name="Int. J. Syst. Evol. Microbiol.">
        <title>The Global Catalogue of Microorganisms (GCM) 10K type strain sequencing project: providing services to taxonomists for standard genome sequencing and annotation.</title>
        <authorList>
            <consortium name="The Broad Institute Genomics Platform"/>
            <consortium name="The Broad Institute Genome Sequencing Center for Infectious Disease"/>
            <person name="Wu L."/>
            <person name="Ma J."/>
        </authorList>
    </citation>
    <scope>NUCLEOTIDE SEQUENCE [LARGE SCALE GENOMIC DNA]</scope>
    <source>
        <strain evidence="6">JCM 17440</strain>
    </source>
</reference>
<dbReference type="Gene3D" id="3.30.9.10">
    <property type="entry name" value="D-Amino Acid Oxidase, subunit A, domain 2"/>
    <property type="match status" value="1"/>
</dbReference>
<sequence>MGTIEVPVLIVGGGGCGLSASAFLSDHGVEHLLVERHADTSNLPKAHYLNQRTMEIFRQHGLDGAVVEQGASPDEFGTVRWQTTLVGEEMLDAKVIHEMDAFGGGALRERYTAAGPSLPIKLPQVRLEPLLRHQAEERNPGRILFGHELTSISDEGDRVVAQIRDVESGETTTVHAKYVVAADGGRTVGPALGVQMQGLPALFDATTVYFSADLSAYWTGGSIITWFLNPYRPDLSSALIEMGPTWGKNSEQWGLHVRLGDIDQSDEQAVTARIREVLGLPELELTLHEVTNWTVEAVLAEHYRYGRVLLAGDAAHRQPPAVGLGLNTGVQDAHNLAWKLAAVLADRAPAGLLDTYEAERKPVGQFNIGWAMSAASNHQVVIDAAVGLGQHVPPERRTLMFAGYFAPAPTGAAQRARAAEIFATHRGECQALDVEIGFAYEVGAVAGDGTPPPPRAPLGDVYEPTTRPGHRLPHTWLERDGVRLSTHDLTGTATGFVLITGPEGTAWCEAAERVAEKFSVPIVTARVGDGAEYADVDGGWAAVRQVTGAGAVLVRPDNHVAWRSTGGDDNPVDALGNAVSRVLDHHAS</sequence>
<dbReference type="PANTHER" id="PTHR43004:SF19">
    <property type="entry name" value="BINDING MONOOXYGENASE, PUTATIVE (JCVI)-RELATED"/>
    <property type="match status" value="1"/>
</dbReference>
<keyword evidence="5" id="KW-0560">Oxidoreductase</keyword>
<comment type="caution">
    <text evidence="5">The sequence shown here is derived from an EMBL/GenBank/DDBJ whole genome shotgun (WGS) entry which is preliminary data.</text>
</comment>
<dbReference type="GO" id="GO:0004497">
    <property type="term" value="F:monooxygenase activity"/>
    <property type="evidence" value="ECO:0007669"/>
    <property type="project" value="UniProtKB-KW"/>
</dbReference>
<gene>
    <name evidence="5" type="ORF">GCM10022254_46830</name>
</gene>
<dbReference type="RefSeq" id="WP_344900076.1">
    <property type="nucleotide sequence ID" value="NZ_BAABAS010000015.1"/>
</dbReference>
<keyword evidence="6" id="KW-1185">Reference proteome</keyword>
<protein>
    <submittedName>
        <fullName evidence="5">FAD-dependent monooxygenase</fullName>
    </submittedName>
</protein>
<evidence type="ECO:0000256" key="2">
    <source>
        <dbReference type="ARBA" id="ARBA00022630"/>
    </source>
</evidence>
<evidence type="ECO:0000259" key="4">
    <source>
        <dbReference type="Pfam" id="PF01494"/>
    </source>
</evidence>
<name>A0ABP8CAN4_9ACTN</name>
<dbReference type="PRINTS" id="PR00420">
    <property type="entry name" value="RNGMNOXGNASE"/>
</dbReference>
<dbReference type="InterPro" id="IPR036188">
    <property type="entry name" value="FAD/NAD-bd_sf"/>
</dbReference>
<proteinExistence type="predicted"/>
<dbReference type="InterPro" id="IPR050641">
    <property type="entry name" value="RIFMO-like"/>
</dbReference>
<dbReference type="Gene3D" id="3.40.30.120">
    <property type="match status" value="1"/>
</dbReference>
<keyword evidence="3" id="KW-0274">FAD</keyword>
<dbReference type="SUPFAM" id="SSF51905">
    <property type="entry name" value="FAD/NAD(P)-binding domain"/>
    <property type="match status" value="1"/>
</dbReference>
<organism evidence="5 6">
    <name type="scientific">Actinomadura meridiana</name>
    <dbReference type="NCBI Taxonomy" id="559626"/>
    <lineage>
        <taxon>Bacteria</taxon>
        <taxon>Bacillati</taxon>
        <taxon>Actinomycetota</taxon>
        <taxon>Actinomycetes</taxon>
        <taxon>Streptosporangiales</taxon>
        <taxon>Thermomonosporaceae</taxon>
        <taxon>Actinomadura</taxon>
    </lineage>
</organism>
<feature type="domain" description="FAD-binding" evidence="4">
    <location>
        <begin position="5"/>
        <end position="365"/>
    </location>
</feature>
<accession>A0ABP8CAN4</accession>
<comment type="cofactor">
    <cofactor evidence="1">
        <name>FAD</name>
        <dbReference type="ChEBI" id="CHEBI:57692"/>
    </cofactor>
</comment>
<keyword evidence="5" id="KW-0503">Monooxygenase</keyword>
<evidence type="ECO:0000313" key="6">
    <source>
        <dbReference type="Proteomes" id="UP001501710"/>
    </source>
</evidence>
<dbReference type="Proteomes" id="UP001501710">
    <property type="component" value="Unassembled WGS sequence"/>
</dbReference>
<keyword evidence="2" id="KW-0285">Flavoprotein</keyword>
<dbReference type="EMBL" id="BAABAS010000015">
    <property type="protein sequence ID" value="GAA4236647.1"/>
    <property type="molecule type" value="Genomic_DNA"/>
</dbReference>